<dbReference type="EMBL" id="JAHRIO010070277">
    <property type="protein sequence ID" value="MEQ2180948.1"/>
    <property type="molecule type" value="Genomic_DNA"/>
</dbReference>
<accession>A0ABV0PBX1</accession>
<dbReference type="Proteomes" id="UP001476798">
    <property type="component" value="Unassembled WGS sequence"/>
</dbReference>
<evidence type="ECO:0000313" key="1">
    <source>
        <dbReference type="EMBL" id="MEQ2180948.1"/>
    </source>
</evidence>
<sequence>MGSERTRVRVLTVEISFVILSFPLFPPLHHLSPLNPAAALSLSFHPTRLLLQARCPSTARPLKQTVVAEGPTYRTTCPCLLGRWCPAVSLQLPLSPSHYPTILWYPASRVRTCPPQHP</sequence>
<keyword evidence="2" id="KW-1185">Reference proteome</keyword>
<comment type="caution">
    <text evidence="1">The sequence shown here is derived from an EMBL/GenBank/DDBJ whole genome shotgun (WGS) entry which is preliminary data.</text>
</comment>
<reference evidence="1 2" key="1">
    <citation type="submission" date="2021-06" db="EMBL/GenBank/DDBJ databases">
        <authorList>
            <person name="Palmer J.M."/>
        </authorList>
    </citation>
    <scope>NUCLEOTIDE SEQUENCE [LARGE SCALE GENOMIC DNA]</scope>
    <source>
        <strain evidence="1 2">GA_2019</strain>
        <tissue evidence="1">Muscle</tissue>
    </source>
</reference>
<organism evidence="1 2">
    <name type="scientific">Goodea atripinnis</name>
    <dbReference type="NCBI Taxonomy" id="208336"/>
    <lineage>
        <taxon>Eukaryota</taxon>
        <taxon>Metazoa</taxon>
        <taxon>Chordata</taxon>
        <taxon>Craniata</taxon>
        <taxon>Vertebrata</taxon>
        <taxon>Euteleostomi</taxon>
        <taxon>Actinopterygii</taxon>
        <taxon>Neopterygii</taxon>
        <taxon>Teleostei</taxon>
        <taxon>Neoteleostei</taxon>
        <taxon>Acanthomorphata</taxon>
        <taxon>Ovalentaria</taxon>
        <taxon>Atherinomorphae</taxon>
        <taxon>Cyprinodontiformes</taxon>
        <taxon>Goodeidae</taxon>
        <taxon>Goodea</taxon>
    </lineage>
</organism>
<name>A0ABV0PBX1_9TELE</name>
<proteinExistence type="predicted"/>
<gene>
    <name evidence="1" type="ORF">GOODEAATRI_006501</name>
</gene>
<evidence type="ECO:0000313" key="2">
    <source>
        <dbReference type="Proteomes" id="UP001476798"/>
    </source>
</evidence>
<protein>
    <submittedName>
        <fullName evidence="1">Uncharacterized protein</fullName>
    </submittedName>
</protein>